<dbReference type="Pfam" id="PF07833">
    <property type="entry name" value="Cu_amine_oxidN1"/>
    <property type="match status" value="1"/>
</dbReference>
<evidence type="ECO:0000259" key="2">
    <source>
        <dbReference type="Pfam" id="PF07833"/>
    </source>
</evidence>
<dbReference type="RefSeq" id="WP_169281587.1">
    <property type="nucleotide sequence ID" value="NZ_CP051680.1"/>
</dbReference>
<dbReference type="AlphaFoldDB" id="A0A7Z2VLM9"/>
<feature type="signal peptide" evidence="1">
    <location>
        <begin position="1"/>
        <end position="24"/>
    </location>
</feature>
<dbReference type="InterPro" id="IPR012854">
    <property type="entry name" value="Cu_amine_oxidase-like_N"/>
</dbReference>
<evidence type="ECO:0000313" key="4">
    <source>
        <dbReference type="Proteomes" id="UP000502248"/>
    </source>
</evidence>
<sequence>MQKKKLLILVTAVGLLGTSAAVGASGLVSKVTGVLHKEIAVSVDGTDTNLHPVYIDGKAYLPAREVAGAMGFNLNWNSKGKEIEIISKEEQAVEYARMLGVVVSVTPKDKEGEYRLELLGYGDQRWMILNVDKETELTDGDGKIFAAKDLKAGTRLMAEFGPVMAMSFPGQSQAHKIIVNGESLVKEDVVQSIENTADGWQVTFGEKKDGKIVPTLVLNAGKETSVMTGQGESVAFASLKAGDKVRAYYGPIMTKSIPPQSPLHMLVVLSETEQLAPAEIQEYRELAWKNVPESQVSHLTTKKDDASVSIIDSANAAIMTGTDAQKKRLEEIKAVNGKLIEVKYSTDQDALLGPLILAFDPETKQLMGFFIRK</sequence>
<reference evidence="3 4" key="1">
    <citation type="submission" date="2020-04" db="EMBL/GenBank/DDBJ databases">
        <title>Genome sequencing of novel species.</title>
        <authorList>
            <person name="Heo J."/>
            <person name="Kim S.-J."/>
            <person name="Kim J.-S."/>
            <person name="Hong S.-B."/>
            <person name="Kwon S.-W."/>
        </authorList>
    </citation>
    <scope>NUCLEOTIDE SEQUENCE [LARGE SCALE GENOMIC DNA]</scope>
    <source>
        <strain evidence="3 4">MFER-1</strain>
    </source>
</reference>
<organism evidence="3 4">
    <name type="scientific">Cohnella herbarum</name>
    <dbReference type="NCBI Taxonomy" id="2728023"/>
    <lineage>
        <taxon>Bacteria</taxon>
        <taxon>Bacillati</taxon>
        <taxon>Bacillota</taxon>
        <taxon>Bacilli</taxon>
        <taxon>Bacillales</taxon>
        <taxon>Paenibacillaceae</taxon>
        <taxon>Cohnella</taxon>
    </lineage>
</organism>
<keyword evidence="1" id="KW-0732">Signal</keyword>
<name>A0A7Z2VLM9_9BACL</name>
<keyword evidence="4" id="KW-1185">Reference proteome</keyword>
<evidence type="ECO:0000313" key="3">
    <source>
        <dbReference type="EMBL" id="QJD85322.1"/>
    </source>
</evidence>
<dbReference type="EMBL" id="CP051680">
    <property type="protein sequence ID" value="QJD85322.1"/>
    <property type="molecule type" value="Genomic_DNA"/>
</dbReference>
<feature type="chain" id="PRO_5038533615" description="Copper amine oxidase-like N-terminal domain-containing protein" evidence="1">
    <location>
        <begin position="25"/>
        <end position="373"/>
    </location>
</feature>
<proteinExistence type="predicted"/>
<feature type="domain" description="Copper amine oxidase-like N-terminal" evidence="2">
    <location>
        <begin position="44"/>
        <end position="93"/>
    </location>
</feature>
<accession>A0A7Z2VLM9</accession>
<gene>
    <name evidence="3" type="ORF">HH215_20525</name>
</gene>
<evidence type="ECO:0000256" key="1">
    <source>
        <dbReference type="SAM" id="SignalP"/>
    </source>
</evidence>
<protein>
    <recommendedName>
        <fullName evidence="2">Copper amine oxidase-like N-terminal domain-containing protein</fullName>
    </recommendedName>
</protein>
<dbReference type="KEGG" id="cheb:HH215_20525"/>
<dbReference type="Proteomes" id="UP000502248">
    <property type="component" value="Chromosome"/>
</dbReference>